<sequence length="307" mass="33543">MPFRLQQSSGLAYLGLTLTTLFWAGNAVVARSVVDTIPPVSLAFWRWVLALVILLPIGLPGIRRHWTVILANWRPLLVLAVFSVSCFNTLLYQAAITTTVLNITLVNSTVPVVVALMAWLLLGDRMRSPQVLGIALALLGMLVIIGRGELATFRRLDFQPGDLWMVAAVLCWALFSVLLRRHQIPLPAFTFLTVQVAMGTLVLLPLYLVDALMLSGGFSLTPAVVPPLLYVAIFPGILAYAFWNHGVHQVGPSRSAMFMYLNPVFAAVLAGLFLDERLSLFHLAGGLLILAGLFLATRSRPAPRPTP</sequence>
<comment type="similarity">
    <text evidence="2">Belongs to the EamA transporter family.</text>
</comment>
<dbReference type="EMBL" id="NTFH01000015">
    <property type="protein sequence ID" value="PHQ13779.1"/>
    <property type="molecule type" value="Genomic_DNA"/>
</dbReference>
<name>A0A2G1UH78_9GAMM</name>
<dbReference type="AlphaFoldDB" id="A0A2G1UH78"/>
<feature type="transmembrane region" description="Helical" evidence="6">
    <location>
        <begin position="186"/>
        <end position="208"/>
    </location>
</feature>
<dbReference type="PANTHER" id="PTHR32322:SF2">
    <property type="entry name" value="EAMA DOMAIN-CONTAINING PROTEIN"/>
    <property type="match status" value="1"/>
</dbReference>
<dbReference type="InterPro" id="IPR000620">
    <property type="entry name" value="EamA_dom"/>
</dbReference>
<dbReference type="InterPro" id="IPR050638">
    <property type="entry name" value="AA-Vitamin_Transporters"/>
</dbReference>
<evidence type="ECO:0000256" key="5">
    <source>
        <dbReference type="ARBA" id="ARBA00023136"/>
    </source>
</evidence>
<comment type="caution">
    <text evidence="8">The sequence shown here is derived from an EMBL/GenBank/DDBJ whole genome shotgun (WGS) entry which is preliminary data.</text>
</comment>
<dbReference type="RefSeq" id="WP_099615927.1">
    <property type="nucleotide sequence ID" value="NZ_KZ319377.1"/>
</dbReference>
<dbReference type="SUPFAM" id="SSF103481">
    <property type="entry name" value="Multidrug resistance efflux transporter EmrE"/>
    <property type="match status" value="2"/>
</dbReference>
<dbReference type="Proteomes" id="UP000231409">
    <property type="component" value="Unassembled WGS sequence"/>
</dbReference>
<evidence type="ECO:0000259" key="7">
    <source>
        <dbReference type="Pfam" id="PF00892"/>
    </source>
</evidence>
<accession>A0A2G1UH78</accession>
<keyword evidence="5 6" id="KW-0472">Membrane</keyword>
<keyword evidence="9" id="KW-1185">Reference proteome</keyword>
<evidence type="ECO:0000256" key="3">
    <source>
        <dbReference type="ARBA" id="ARBA00022692"/>
    </source>
</evidence>
<dbReference type="Pfam" id="PF00892">
    <property type="entry name" value="EamA"/>
    <property type="match status" value="2"/>
</dbReference>
<feature type="transmembrane region" description="Helical" evidence="6">
    <location>
        <begin position="131"/>
        <end position="151"/>
    </location>
</feature>
<organism evidence="8 9">
    <name type="scientific">Marinobacter profundi</name>
    <dbReference type="NCBI Taxonomy" id="2666256"/>
    <lineage>
        <taxon>Bacteria</taxon>
        <taxon>Pseudomonadati</taxon>
        <taxon>Pseudomonadota</taxon>
        <taxon>Gammaproteobacteria</taxon>
        <taxon>Pseudomonadales</taxon>
        <taxon>Marinobacteraceae</taxon>
        <taxon>Marinobacter</taxon>
    </lineage>
</organism>
<dbReference type="PANTHER" id="PTHR32322">
    <property type="entry name" value="INNER MEMBRANE TRANSPORTER"/>
    <property type="match status" value="1"/>
</dbReference>
<feature type="transmembrane region" description="Helical" evidence="6">
    <location>
        <begin position="220"/>
        <end position="243"/>
    </location>
</feature>
<feature type="transmembrane region" description="Helical" evidence="6">
    <location>
        <begin position="280"/>
        <end position="297"/>
    </location>
</feature>
<evidence type="ECO:0000313" key="9">
    <source>
        <dbReference type="Proteomes" id="UP000231409"/>
    </source>
</evidence>
<dbReference type="GO" id="GO:0016020">
    <property type="term" value="C:membrane"/>
    <property type="evidence" value="ECO:0007669"/>
    <property type="project" value="UniProtKB-SubCell"/>
</dbReference>
<gene>
    <name evidence="8" type="ORF">CLH61_16840</name>
</gene>
<feature type="transmembrane region" description="Helical" evidence="6">
    <location>
        <begin position="43"/>
        <end position="62"/>
    </location>
</feature>
<reference evidence="8 9" key="1">
    <citation type="submission" date="2017-09" db="EMBL/GenBank/DDBJ databases">
        <title>The draft genome sequences of Marinobacter sp. PWS21.</title>
        <authorList>
            <person name="Cao J."/>
        </authorList>
    </citation>
    <scope>NUCLEOTIDE SEQUENCE [LARGE SCALE GENOMIC DNA]</scope>
    <source>
        <strain evidence="8 9">PWS21</strain>
    </source>
</reference>
<evidence type="ECO:0000256" key="6">
    <source>
        <dbReference type="SAM" id="Phobius"/>
    </source>
</evidence>
<feature type="transmembrane region" description="Helical" evidence="6">
    <location>
        <begin position="100"/>
        <end position="122"/>
    </location>
</feature>
<feature type="domain" description="EamA" evidence="7">
    <location>
        <begin position="12"/>
        <end position="145"/>
    </location>
</feature>
<feature type="transmembrane region" description="Helical" evidence="6">
    <location>
        <begin position="255"/>
        <end position="274"/>
    </location>
</feature>
<evidence type="ECO:0000256" key="1">
    <source>
        <dbReference type="ARBA" id="ARBA00004141"/>
    </source>
</evidence>
<protein>
    <submittedName>
        <fullName evidence="8">EamA family transporter</fullName>
    </submittedName>
</protein>
<evidence type="ECO:0000256" key="4">
    <source>
        <dbReference type="ARBA" id="ARBA00022989"/>
    </source>
</evidence>
<proteinExistence type="inferred from homology"/>
<keyword evidence="3 6" id="KW-0812">Transmembrane</keyword>
<feature type="domain" description="EamA" evidence="7">
    <location>
        <begin position="160"/>
        <end position="297"/>
    </location>
</feature>
<evidence type="ECO:0000256" key="2">
    <source>
        <dbReference type="ARBA" id="ARBA00007362"/>
    </source>
</evidence>
<dbReference type="InterPro" id="IPR037185">
    <property type="entry name" value="EmrE-like"/>
</dbReference>
<keyword evidence="4 6" id="KW-1133">Transmembrane helix</keyword>
<feature type="transmembrane region" description="Helical" evidence="6">
    <location>
        <begin position="163"/>
        <end position="179"/>
    </location>
</feature>
<feature type="transmembrane region" description="Helical" evidence="6">
    <location>
        <begin position="74"/>
        <end position="94"/>
    </location>
</feature>
<evidence type="ECO:0000313" key="8">
    <source>
        <dbReference type="EMBL" id="PHQ13779.1"/>
    </source>
</evidence>
<comment type="subcellular location">
    <subcellularLocation>
        <location evidence="1">Membrane</location>
        <topology evidence="1">Multi-pass membrane protein</topology>
    </subcellularLocation>
</comment>